<evidence type="ECO:0000313" key="1">
    <source>
        <dbReference type="Ensembl" id="ENSCSAVP00000007409.1"/>
    </source>
</evidence>
<evidence type="ECO:0000313" key="2">
    <source>
        <dbReference type="Proteomes" id="UP000007875"/>
    </source>
</evidence>
<name>H2YQ01_CIOSA</name>
<protein>
    <submittedName>
        <fullName evidence="1">Uncharacterized protein</fullName>
    </submittedName>
</protein>
<dbReference type="Ensembl" id="ENSCSAVT00000007506.1">
    <property type="protein sequence ID" value="ENSCSAVP00000007409.1"/>
    <property type="gene ID" value="ENSCSAVG00000004429.1"/>
</dbReference>
<sequence>MKISSKGVKIHGWAKLEVLSGSCLLNGFVLNVGDPPKLVSAPLSHVALSMCPVNAGTTESKTKTSAKYVDVLPEIEEILNSYEIVVLFQYQSNQTTQYPGYPDIFIVKTPEVNDFMMICKHCYLCSTERYFMEYKPYISSAEALLAYSK</sequence>
<accession>H2YQ01</accession>
<reference evidence="1" key="2">
    <citation type="submission" date="2025-08" db="UniProtKB">
        <authorList>
            <consortium name="Ensembl"/>
        </authorList>
    </citation>
    <scope>IDENTIFICATION</scope>
</reference>
<dbReference type="Proteomes" id="UP000007875">
    <property type="component" value="Unassembled WGS sequence"/>
</dbReference>
<organism evidence="1 2">
    <name type="scientific">Ciona savignyi</name>
    <name type="common">Pacific transparent sea squirt</name>
    <dbReference type="NCBI Taxonomy" id="51511"/>
    <lineage>
        <taxon>Eukaryota</taxon>
        <taxon>Metazoa</taxon>
        <taxon>Chordata</taxon>
        <taxon>Tunicata</taxon>
        <taxon>Ascidiacea</taxon>
        <taxon>Phlebobranchia</taxon>
        <taxon>Cionidae</taxon>
        <taxon>Ciona</taxon>
    </lineage>
</organism>
<dbReference type="InParanoid" id="H2YQ01"/>
<dbReference type="HOGENOM" id="CLU_1753783_0_0_1"/>
<proteinExistence type="predicted"/>
<dbReference type="AlphaFoldDB" id="H2YQ01"/>
<keyword evidence="2" id="KW-1185">Reference proteome</keyword>
<reference evidence="2" key="1">
    <citation type="submission" date="2003-08" db="EMBL/GenBank/DDBJ databases">
        <authorList>
            <person name="Birren B."/>
            <person name="Nusbaum C."/>
            <person name="Abebe A."/>
            <person name="Abouelleil A."/>
            <person name="Adekoya E."/>
            <person name="Ait-zahra M."/>
            <person name="Allen N."/>
            <person name="Allen T."/>
            <person name="An P."/>
            <person name="Anderson M."/>
            <person name="Anderson S."/>
            <person name="Arachchi H."/>
            <person name="Armbruster J."/>
            <person name="Bachantsang P."/>
            <person name="Baldwin J."/>
            <person name="Barry A."/>
            <person name="Bayul T."/>
            <person name="Blitshsteyn B."/>
            <person name="Bloom T."/>
            <person name="Blye J."/>
            <person name="Boguslavskiy L."/>
            <person name="Borowsky M."/>
            <person name="Boukhgalter B."/>
            <person name="Brunache A."/>
            <person name="Butler J."/>
            <person name="Calixte N."/>
            <person name="Calvo S."/>
            <person name="Camarata J."/>
            <person name="Campo K."/>
            <person name="Chang J."/>
            <person name="Cheshatsang Y."/>
            <person name="Citroen M."/>
            <person name="Collymore A."/>
            <person name="Considine T."/>
            <person name="Cook A."/>
            <person name="Cooke P."/>
            <person name="Corum B."/>
            <person name="Cuomo C."/>
            <person name="David R."/>
            <person name="Dawoe T."/>
            <person name="Degray S."/>
            <person name="Dodge S."/>
            <person name="Dooley K."/>
            <person name="Dorje P."/>
            <person name="Dorjee K."/>
            <person name="Dorris L."/>
            <person name="Duffey N."/>
            <person name="Dupes A."/>
            <person name="Elkins T."/>
            <person name="Engels R."/>
            <person name="Erickson J."/>
            <person name="Farina A."/>
            <person name="Faro S."/>
            <person name="Ferreira P."/>
            <person name="Fischer H."/>
            <person name="Fitzgerald M."/>
            <person name="Foley K."/>
            <person name="Gage D."/>
            <person name="Galagan J."/>
            <person name="Gearin G."/>
            <person name="Gnerre S."/>
            <person name="Gnirke A."/>
            <person name="Goyette A."/>
            <person name="Graham J."/>
            <person name="Grandbois E."/>
            <person name="Gyaltsen K."/>
            <person name="Hafez N."/>
            <person name="Hagopian D."/>
            <person name="Hagos B."/>
            <person name="Hall J."/>
            <person name="Hatcher B."/>
            <person name="Heller A."/>
            <person name="Higgins H."/>
            <person name="Honan T."/>
            <person name="Horn A."/>
            <person name="Houde N."/>
            <person name="Hughes L."/>
            <person name="Hulme W."/>
            <person name="Husby E."/>
            <person name="Iliev I."/>
            <person name="Jaffe D."/>
            <person name="Jones C."/>
            <person name="Kamal M."/>
            <person name="Kamat A."/>
            <person name="Kamvysselis M."/>
            <person name="Karlsson E."/>
            <person name="Kells C."/>
            <person name="Kieu A."/>
            <person name="Kisner P."/>
            <person name="Kodira C."/>
            <person name="Kulbokas E."/>
            <person name="Labutti K."/>
            <person name="Lama D."/>
            <person name="Landers T."/>
            <person name="Leger J."/>
            <person name="Levine S."/>
            <person name="Lewis D."/>
            <person name="Lewis T."/>
            <person name="Lindblad-toh K."/>
            <person name="Liu X."/>
            <person name="Lokyitsang T."/>
            <person name="Lokyitsang Y."/>
            <person name="Lucien O."/>
            <person name="Lui A."/>
            <person name="Ma L.J."/>
            <person name="Mabbitt R."/>
            <person name="Macdonald J."/>
            <person name="Maclean C."/>
            <person name="Major J."/>
            <person name="Manning J."/>
            <person name="Marabella R."/>
            <person name="Maru K."/>
            <person name="Matthews C."/>
            <person name="Mauceli E."/>
            <person name="Mccarthy M."/>
            <person name="Mcdonough S."/>
            <person name="Mcghee T."/>
            <person name="Meldrim J."/>
            <person name="Meneus L."/>
            <person name="Mesirov J."/>
            <person name="Mihalev A."/>
            <person name="Mihova T."/>
            <person name="Mikkelsen T."/>
            <person name="Mlenga V."/>
            <person name="Moru K."/>
            <person name="Mozes J."/>
            <person name="Mulrain L."/>
            <person name="Munson G."/>
            <person name="Naylor J."/>
            <person name="Newes C."/>
            <person name="Nguyen C."/>
            <person name="Nguyen N."/>
            <person name="Nguyen T."/>
            <person name="Nicol R."/>
            <person name="Nielsen C."/>
            <person name="Nizzari M."/>
            <person name="Norbu C."/>
            <person name="Norbu N."/>
            <person name="O'donnell P."/>
            <person name="Okoawo O."/>
            <person name="O'leary S."/>
            <person name="Omotosho B."/>
            <person name="O'neill K."/>
            <person name="Osman S."/>
            <person name="Parker S."/>
            <person name="Perrin D."/>
            <person name="Phunkhang P."/>
            <person name="Piqani B."/>
            <person name="Purcell S."/>
            <person name="Rachupka T."/>
            <person name="Ramasamy U."/>
            <person name="Rameau R."/>
            <person name="Ray V."/>
            <person name="Raymond C."/>
            <person name="Retta R."/>
            <person name="Richardson S."/>
            <person name="Rise C."/>
            <person name="Rodriguez J."/>
            <person name="Rogers J."/>
            <person name="Rogov P."/>
            <person name="Rutman M."/>
            <person name="Schupbach R."/>
            <person name="Seaman C."/>
            <person name="Settipalli S."/>
            <person name="Sharpe T."/>
            <person name="Sheridan J."/>
            <person name="Sherpa N."/>
            <person name="Shi J."/>
            <person name="Smirnov S."/>
            <person name="Smith C."/>
            <person name="Sougnez C."/>
            <person name="Spencer B."/>
            <person name="Stalker J."/>
            <person name="Stange-thomann N."/>
            <person name="Stavropoulos S."/>
            <person name="Stetson K."/>
            <person name="Stone C."/>
            <person name="Stone S."/>
            <person name="Stubbs M."/>
            <person name="Talamas J."/>
            <person name="Tchuinga P."/>
            <person name="Tenzing P."/>
            <person name="Tesfaye S."/>
            <person name="Theodore J."/>
            <person name="Thoulutsang Y."/>
            <person name="Topham K."/>
            <person name="Towey S."/>
            <person name="Tsamla T."/>
            <person name="Tsomo N."/>
            <person name="Vallee D."/>
            <person name="Vassiliev H."/>
            <person name="Venkataraman V."/>
            <person name="Vinson J."/>
            <person name="Vo A."/>
            <person name="Wade C."/>
            <person name="Wang S."/>
            <person name="Wangchuk T."/>
            <person name="Wangdi T."/>
            <person name="Whittaker C."/>
            <person name="Wilkinson J."/>
            <person name="Wu Y."/>
            <person name="Wyman D."/>
            <person name="Yadav S."/>
            <person name="Yang S."/>
            <person name="Yang X."/>
            <person name="Yeager S."/>
            <person name="Yee E."/>
            <person name="Young G."/>
            <person name="Zainoun J."/>
            <person name="Zembeck L."/>
            <person name="Zimmer A."/>
            <person name="Zody M."/>
            <person name="Lander E."/>
        </authorList>
    </citation>
    <scope>NUCLEOTIDE SEQUENCE [LARGE SCALE GENOMIC DNA]</scope>
</reference>
<reference evidence="1" key="3">
    <citation type="submission" date="2025-09" db="UniProtKB">
        <authorList>
            <consortium name="Ensembl"/>
        </authorList>
    </citation>
    <scope>IDENTIFICATION</scope>
</reference>